<evidence type="ECO:0000313" key="5">
    <source>
        <dbReference type="Proteomes" id="UP000244956"/>
    </source>
</evidence>
<dbReference type="InterPro" id="IPR006047">
    <property type="entry name" value="GH13_cat_dom"/>
</dbReference>
<dbReference type="InterPro" id="IPR006048">
    <property type="entry name" value="A-amylase/branching_C"/>
</dbReference>
<accession>A0A2U2BAU0</accession>
<dbReference type="EMBL" id="QEWP01000004">
    <property type="protein sequence ID" value="PWE00181.1"/>
    <property type="molecule type" value="Genomic_DNA"/>
</dbReference>
<feature type="domain" description="Glycosyl hydrolase family 13 catalytic" evidence="3">
    <location>
        <begin position="47"/>
        <end position="552"/>
    </location>
</feature>
<evidence type="ECO:0000259" key="3">
    <source>
        <dbReference type="SMART" id="SM00642"/>
    </source>
</evidence>
<dbReference type="SUPFAM" id="SSF51011">
    <property type="entry name" value="Glycosyl hydrolase domain"/>
    <property type="match status" value="1"/>
</dbReference>
<dbReference type="Gene3D" id="3.20.20.80">
    <property type="entry name" value="Glycosidases"/>
    <property type="match status" value="1"/>
</dbReference>
<evidence type="ECO:0000256" key="2">
    <source>
        <dbReference type="ARBA" id="ARBA00023295"/>
    </source>
</evidence>
<gene>
    <name evidence="4" type="ORF">DDZ16_07455</name>
</gene>
<dbReference type="SMART" id="SM00642">
    <property type="entry name" value="Aamy"/>
    <property type="match status" value="1"/>
</dbReference>
<dbReference type="GO" id="GO:0016798">
    <property type="term" value="F:hydrolase activity, acting on glycosyl bonds"/>
    <property type="evidence" value="ECO:0007669"/>
    <property type="project" value="UniProtKB-KW"/>
</dbReference>
<dbReference type="SUPFAM" id="SSF51445">
    <property type="entry name" value="(Trans)glycosidases"/>
    <property type="match status" value="1"/>
</dbReference>
<dbReference type="RefSeq" id="WP_109263804.1">
    <property type="nucleotide sequence ID" value="NZ_QEWP01000004.1"/>
</dbReference>
<keyword evidence="5" id="KW-1185">Reference proteome</keyword>
<organism evidence="4 5">
    <name type="scientific">Marinilabilia rubra</name>
    <dbReference type="NCBI Taxonomy" id="2162893"/>
    <lineage>
        <taxon>Bacteria</taxon>
        <taxon>Pseudomonadati</taxon>
        <taxon>Bacteroidota</taxon>
        <taxon>Bacteroidia</taxon>
        <taxon>Marinilabiliales</taxon>
        <taxon>Marinilabiliaceae</taxon>
        <taxon>Marinilabilia</taxon>
    </lineage>
</organism>
<reference evidence="4 5" key="1">
    <citation type="submission" date="2018-05" db="EMBL/GenBank/DDBJ databases">
        <title>Marinilabilia rubrum sp. nov., isolated from saltern sediment.</title>
        <authorList>
            <person name="Zhang R."/>
        </authorList>
    </citation>
    <scope>NUCLEOTIDE SEQUENCE [LARGE SCALE GENOMIC DNA]</scope>
    <source>
        <strain evidence="4 5">WTE16</strain>
    </source>
</reference>
<dbReference type="AlphaFoldDB" id="A0A2U2BAU0"/>
<proteinExistence type="predicted"/>
<comment type="caution">
    <text evidence="4">The sequence shown here is derived from an EMBL/GenBank/DDBJ whole genome shotgun (WGS) entry which is preliminary data.</text>
</comment>
<dbReference type="Gene3D" id="2.60.40.1180">
    <property type="entry name" value="Golgi alpha-mannosidase II"/>
    <property type="match status" value="1"/>
</dbReference>
<dbReference type="Pfam" id="PF00128">
    <property type="entry name" value="Alpha-amylase"/>
    <property type="match status" value="2"/>
</dbReference>
<evidence type="ECO:0000313" key="4">
    <source>
        <dbReference type="EMBL" id="PWE00181.1"/>
    </source>
</evidence>
<dbReference type="Proteomes" id="UP000244956">
    <property type="component" value="Unassembled WGS sequence"/>
</dbReference>
<dbReference type="Pfam" id="PF02806">
    <property type="entry name" value="Alpha-amylase_C"/>
    <property type="match status" value="1"/>
</dbReference>
<dbReference type="PANTHER" id="PTHR10357:SF210">
    <property type="entry name" value="MALTODEXTRIN GLUCOSIDASE"/>
    <property type="match status" value="1"/>
</dbReference>
<sequence length="642" mass="74322">MKNKLLLLVLITLAFSCKTEQKELNKKVITTEFSNPPEWAKEAIWYQIFAERFRNGDPSNDPVPENLKGAYPGFIPEGWEITPWTQDWYKPDSYFKNAIGKKDLAGNTITSFGQLSLLRRYGGDLQGVMDKIDYLDSLGITAVYFNPLNQSPSNHKYDASVWRHIDANFGPTPVEDLKIMSQEKPSDPSTWKMTGADKMFVDLIDLFHQRGIKVILDYSWNHTGTAFWAWQDILKNQSKSKFKDWYWVNQFDDPNTPENEFDYRGWFGVKSMPEIKETEYHSHAKAVEYFDGNIYEEEAKNHIFNVAKKWLDPNGDGDPSDGIDGYRLDVAAEMPLGFWRDFRKEVRAVNPNAYLLGEIWWEQYPDKLLDPKPVLEGDIFDAVMNYRWYRAARYFFGKAPEEILPSQFVDSLNSFNANLRTQNMYAMMNLAASHDSPRLSTSLFNNAFKYKHFAEPSVNEDYKIHKPDANTRTRQKLLLAHQYTYIGAPHIWAGDEMGMWGADMGDTRKPLIWKDYDFESETADPRGYNRTPDKVEFDDALFEYYRTLIQIRKTNKVLANGDIEFIVVDDETNTLAYSRFDESNEVITVFNNSNTQKTIQLPLKFNTKYSQLLGNHSITQNRNSLTVNLPGSNVSILVGTDR</sequence>
<keyword evidence="1" id="KW-0378">Hydrolase</keyword>
<evidence type="ECO:0000256" key="1">
    <source>
        <dbReference type="ARBA" id="ARBA00022801"/>
    </source>
</evidence>
<dbReference type="InterPro" id="IPR013780">
    <property type="entry name" value="Glyco_hydro_b"/>
</dbReference>
<dbReference type="CDD" id="cd11338">
    <property type="entry name" value="AmyAc_CMD"/>
    <property type="match status" value="1"/>
</dbReference>
<dbReference type="PANTHER" id="PTHR10357">
    <property type="entry name" value="ALPHA-AMYLASE FAMILY MEMBER"/>
    <property type="match status" value="1"/>
</dbReference>
<name>A0A2U2BAU0_9BACT</name>
<dbReference type="OrthoDB" id="9805159at2"/>
<keyword evidence="2" id="KW-0326">Glycosidase</keyword>
<dbReference type="InterPro" id="IPR017853">
    <property type="entry name" value="GH"/>
</dbReference>
<dbReference type="GO" id="GO:0005975">
    <property type="term" value="P:carbohydrate metabolic process"/>
    <property type="evidence" value="ECO:0007669"/>
    <property type="project" value="InterPro"/>
</dbReference>
<protein>
    <submittedName>
        <fullName evidence="4">Alpha-amylase</fullName>
    </submittedName>
</protein>
<dbReference type="PROSITE" id="PS51257">
    <property type="entry name" value="PROKAR_LIPOPROTEIN"/>
    <property type="match status" value="1"/>
</dbReference>